<feature type="compositionally biased region" description="Basic and acidic residues" evidence="1">
    <location>
        <begin position="205"/>
        <end position="259"/>
    </location>
</feature>
<feature type="compositionally biased region" description="Low complexity" evidence="1">
    <location>
        <begin position="271"/>
        <end position="283"/>
    </location>
</feature>
<evidence type="ECO:0000313" key="3">
    <source>
        <dbReference type="Proteomes" id="UP000075420"/>
    </source>
</evidence>
<feature type="compositionally biased region" description="Basic residues" evidence="1">
    <location>
        <begin position="367"/>
        <end position="378"/>
    </location>
</feature>
<sequence>GGAPAAVVDEEEVDDLYRRPLGDFTRARDELAKRLRQAGDKAAAERVKALRRPTAAAWALNQLARRYPQRMEALLDAGEGLREAQGGALDPGGAQALREASQRHRAIVNELLRAAPALFAEGGYSEKGNPMDRLRDSLLATPTASASDLELLARGRLSGEIEPGDLSDMLGLLRGRPSGRPAEADSEAKADRGRRATKAAAPQKRAREVKEPPEKQGRAREEQRAAKERGRAAAERAREEQRSAKEREKKARLKAEGARAKGAARGRAARAKGAARGGAARAEGTARRGGEGAGPGEPGGRARCQGGGSLDPGSRQDEPRRGEGRGGCPRGEEARGRGRAQGRGGTAEGGRQRGPPRGGRGQARPARPVRRRRRRSSQHRAAERSAALDGTARALPRRSVAW</sequence>
<dbReference type="Proteomes" id="UP000075420">
    <property type="component" value="Unassembled WGS sequence"/>
</dbReference>
<dbReference type="EMBL" id="JELY01000998">
    <property type="protein sequence ID" value="KYF57295.1"/>
    <property type="molecule type" value="Genomic_DNA"/>
</dbReference>
<feature type="compositionally biased region" description="Basic and acidic residues" evidence="1">
    <location>
        <begin position="182"/>
        <end position="194"/>
    </location>
</feature>
<proteinExistence type="predicted"/>
<gene>
    <name evidence="2" type="ORF">BE08_06770</name>
</gene>
<feature type="region of interest" description="Disordered" evidence="1">
    <location>
        <begin position="163"/>
        <end position="402"/>
    </location>
</feature>
<protein>
    <submittedName>
        <fullName evidence="2">Uncharacterized protein</fullName>
    </submittedName>
</protein>
<feature type="non-terminal residue" evidence="2">
    <location>
        <position position="1"/>
    </location>
</feature>
<dbReference type="AlphaFoldDB" id="A0A150PNL3"/>
<feature type="compositionally biased region" description="Gly residues" evidence="1">
    <location>
        <begin position="339"/>
        <end position="348"/>
    </location>
</feature>
<accession>A0A150PNL3</accession>
<evidence type="ECO:0000313" key="2">
    <source>
        <dbReference type="EMBL" id="KYF57295.1"/>
    </source>
</evidence>
<feature type="compositionally biased region" description="Gly residues" evidence="1">
    <location>
        <begin position="291"/>
        <end position="310"/>
    </location>
</feature>
<evidence type="ECO:0000256" key="1">
    <source>
        <dbReference type="SAM" id="MobiDB-lite"/>
    </source>
</evidence>
<organism evidence="2 3">
    <name type="scientific">Sorangium cellulosum</name>
    <name type="common">Polyangium cellulosum</name>
    <dbReference type="NCBI Taxonomy" id="56"/>
    <lineage>
        <taxon>Bacteria</taxon>
        <taxon>Pseudomonadati</taxon>
        <taxon>Myxococcota</taxon>
        <taxon>Polyangia</taxon>
        <taxon>Polyangiales</taxon>
        <taxon>Polyangiaceae</taxon>
        <taxon>Sorangium</taxon>
    </lineage>
</organism>
<name>A0A150PNL3_SORCE</name>
<comment type="caution">
    <text evidence="2">The sequence shown here is derived from an EMBL/GenBank/DDBJ whole genome shotgun (WGS) entry which is preliminary data.</text>
</comment>
<feature type="compositionally biased region" description="Basic and acidic residues" evidence="1">
    <location>
        <begin position="314"/>
        <end position="336"/>
    </location>
</feature>
<reference evidence="2 3" key="1">
    <citation type="submission" date="2014-02" db="EMBL/GenBank/DDBJ databases">
        <title>The small core and large imbalanced accessory genome model reveals a collaborative survival strategy of Sorangium cellulosum strains in nature.</title>
        <authorList>
            <person name="Han K."/>
            <person name="Peng R."/>
            <person name="Blom J."/>
            <person name="Li Y.-Z."/>
        </authorList>
    </citation>
    <scope>NUCLEOTIDE SEQUENCE [LARGE SCALE GENOMIC DNA]</scope>
    <source>
        <strain evidence="2 3">So0157-25</strain>
    </source>
</reference>